<dbReference type="InterPro" id="IPR039569">
    <property type="entry name" value="FAS1-like_DH_region"/>
</dbReference>
<evidence type="ECO:0000259" key="2">
    <source>
        <dbReference type="Pfam" id="PF01575"/>
    </source>
</evidence>
<dbReference type="EMBL" id="MVHF01000067">
    <property type="protein sequence ID" value="ORA22605.1"/>
    <property type="molecule type" value="Genomic_DNA"/>
</dbReference>
<comment type="caution">
    <text evidence="4">The sequence shown here is derived from an EMBL/GenBank/DDBJ whole genome shotgun (WGS) entry which is preliminary data.</text>
</comment>
<dbReference type="GO" id="GO:0006635">
    <property type="term" value="P:fatty acid beta-oxidation"/>
    <property type="evidence" value="ECO:0007669"/>
    <property type="project" value="TreeGrafter"/>
</dbReference>
<proteinExistence type="inferred from homology"/>
<dbReference type="STRING" id="1927124.BST13_36135"/>
<reference evidence="4 5" key="1">
    <citation type="submission" date="2017-02" db="EMBL/GenBank/DDBJ databases">
        <title>The new phylogeny of genus Mycobacterium.</title>
        <authorList>
            <person name="Tortoli E."/>
            <person name="Trovato A."/>
            <person name="Cirillo D.M."/>
        </authorList>
    </citation>
    <scope>NUCLEOTIDE SEQUENCE [LARGE SCALE GENOMIC DNA]</scope>
    <source>
        <strain evidence="4 5">RW6</strain>
    </source>
</reference>
<sequence>MTAAKHTAEETLEVDDSGLNTWTDEERFEVTRERIAEYAAATNDPIPAHRSGDIAPPVFAIVPVFEALLVPAVDVLPVELIPRVVHGEQDFHFHRPIRPGDKLVSRGKMIGYQGLENGTRAAIYLECRTEDGELVNEQYVTTFVRGFDAGKTVGELSPSHRFEERLRDDSPVATVVQHVDDDQTFRYSPAAGDPMPIHLDEEVARDAGLPGIIAHGLCTMAFASWAILTELAGSDVHRLRRFAVRFSKMVLPGDDLETRVWRKGAADGITTYAFETARGADLVITDGLAEITQEA</sequence>
<accession>A0A1W9ZY12</accession>
<dbReference type="GO" id="GO:0004300">
    <property type="term" value="F:enoyl-CoA hydratase activity"/>
    <property type="evidence" value="ECO:0007669"/>
    <property type="project" value="TreeGrafter"/>
</dbReference>
<gene>
    <name evidence="4" type="ORF">BST13_36135</name>
</gene>
<comment type="similarity">
    <text evidence="1">Belongs to the enoyl-CoA hydratase/isomerase family.</text>
</comment>
<evidence type="ECO:0000313" key="4">
    <source>
        <dbReference type="EMBL" id="ORA22605.1"/>
    </source>
</evidence>
<dbReference type="Gene3D" id="3.10.129.10">
    <property type="entry name" value="Hotdog Thioesterase"/>
    <property type="match status" value="1"/>
</dbReference>
<dbReference type="PANTHER" id="PTHR13078">
    <property type="entry name" value="PEROXISOMAL MULTIFUNCTIONAL ENZYME TYPE 2-RELATED"/>
    <property type="match status" value="1"/>
</dbReference>
<dbReference type="PANTHER" id="PTHR13078:SF56">
    <property type="entry name" value="PEROXISOMAL MULTIFUNCTIONAL ENZYME TYPE 2"/>
    <property type="match status" value="1"/>
</dbReference>
<dbReference type="SUPFAM" id="SSF54637">
    <property type="entry name" value="Thioesterase/thiol ester dehydrase-isomerase"/>
    <property type="match status" value="2"/>
</dbReference>
<dbReference type="Proteomes" id="UP000192448">
    <property type="component" value="Unassembled WGS sequence"/>
</dbReference>
<dbReference type="InterPro" id="IPR029069">
    <property type="entry name" value="HotDog_dom_sf"/>
</dbReference>
<evidence type="ECO:0000256" key="1">
    <source>
        <dbReference type="ARBA" id="ARBA00005254"/>
    </source>
</evidence>
<name>A0A1W9ZY12_9MYCO</name>
<dbReference type="GO" id="GO:0044594">
    <property type="term" value="F:17-beta-hydroxysteroid dehydrogenase (NAD+) activity"/>
    <property type="evidence" value="ECO:0007669"/>
    <property type="project" value="TreeGrafter"/>
</dbReference>
<feature type="domain" description="FAS1-like dehydratase" evidence="3">
    <location>
        <begin position="22"/>
        <end position="135"/>
    </location>
</feature>
<keyword evidence="5" id="KW-1185">Reference proteome</keyword>
<dbReference type="RefSeq" id="WP_083170762.1">
    <property type="nucleotide sequence ID" value="NZ_MVHF01000067.1"/>
</dbReference>
<dbReference type="CDD" id="cd03441">
    <property type="entry name" value="R_hydratase_like"/>
    <property type="match status" value="1"/>
</dbReference>
<evidence type="ECO:0000313" key="5">
    <source>
        <dbReference type="Proteomes" id="UP000192448"/>
    </source>
</evidence>
<evidence type="ECO:0000259" key="3">
    <source>
        <dbReference type="Pfam" id="PF13452"/>
    </source>
</evidence>
<dbReference type="AlphaFoldDB" id="A0A1W9ZY12"/>
<protein>
    <submittedName>
        <fullName evidence="4">Dehydratase</fullName>
    </submittedName>
</protein>
<dbReference type="GO" id="GO:0003857">
    <property type="term" value="F:(3S)-3-hydroxyacyl-CoA dehydrogenase (NAD+) activity"/>
    <property type="evidence" value="ECO:0007669"/>
    <property type="project" value="TreeGrafter"/>
</dbReference>
<organism evidence="4 5">
    <name type="scientific">Mycobacterium aquaticum</name>
    <dbReference type="NCBI Taxonomy" id="1927124"/>
    <lineage>
        <taxon>Bacteria</taxon>
        <taxon>Bacillati</taxon>
        <taxon>Actinomycetota</taxon>
        <taxon>Actinomycetes</taxon>
        <taxon>Mycobacteriales</taxon>
        <taxon>Mycobacteriaceae</taxon>
        <taxon>Mycobacterium</taxon>
    </lineage>
</organism>
<dbReference type="Pfam" id="PF13452">
    <property type="entry name" value="FAS1_DH_region"/>
    <property type="match status" value="1"/>
</dbReference>
<dbReference type="Pfam" id="PF01575">
    <property type="entry name" value="MaoC_dehydratas"/>
    <property type="match status" value="1"/>
</dbReference>
<dbReference type="InterPro" id="IPR002539">
    <property type="entry name" value="MaoC-like_dom"/>
</dbReference>
<feature type="domain" description="MaoC-like" evidence="2">
    <location>
        <begin position="173"/>
        <end position="276"/>
    </location>
</feature>
<dbReference type="OrthoDB" id="5415111at2"/>